<proteinExistence type="inferred from homology"/>
<evidence type="ECO:0000256" key="3">
    <source>
        <dbReference type="ARBA" id="ARBA00009620"/>
    </source>
</evidence>
<comment type="similarity">
    <text evidence="3">Belongs to the COX11/CtaG family.</text>
</comment>
<organism evidence="11">
    <name type="scientific">Candidatus Berkiella cookevillensis</name>
    <dbReference type="NCBI Taxonomy" id="437022"/>
    <lineage>
        <taxon>Bacteria</taxon>
        <taxon>Pseudomonadati</taxon>
        <taxon>Pseudomonadota</taxon>
        <taxon>Gammaproteobacteria</taxon>
        <taxon>Candidatus Berkiellales</taxon>
        <taxon>Candidatus Berkiellaceae</taxon>
        <taxon>Candidatus Berkiella</taxon>
    </lineage>
</organism>
<evidence type="ECO:0000256" key="10">
    <source>
        <dbReference type="SAM" id="Phobius"/>
    </source>
</evidence>
<dbReference type="OrthoDB" id="9804841at2"/>
<dbReference type="PANTHER" id="PTHR21320">
    <property type="entry name" value="CYTOCHROME C OXIDASE ASSEMBLY PROTEIN COX11-RELATED"/>
    <property type="match status" value="1"/>
</dbReference>
<dbReference type="PIRSF" id="PIRSF005413">
    <property type="entry name" value="COX11"/>
    <property type="match status" value="1"/>
</dbReference>
<dbReference type="Pfam" id="PF04442">
    <property type="entry name" value="CtaG_Cox11"/>
    <property type="match status" value="1"/>
</dbReference>
<dbReference type="NCBIfam" id="NF003465">
    <property type="entry name" value="PRK05089.1"/>
    <property type="match status" value="1"/>
</dbReference>
<evidence type="ECO:0000313" key="12">
    <source>
        <dbReference type="EMBL" id="MCS5707477.1"/>
    </source>
</evidence>
<evidence type="ECO:0000256" key="8">
    <source>
        <dbReference type="ARBA" id="ARBA00023008"/>
    </source>
</evidence>
<dbReference type="PANTHER" id="PTHR21320:SF3">
    <property type="entry name" value="CYTOCHROME C OXIDASE ASSEMBLY PROTEIN COX11, MITOCHONDRIAL-RELATED"/>
    <property type="match status" value="1"/>
</dbReference>
<keyword evidence="13" id="KW-1185">Reference proteome</keyword>
<dbReference type="Gene3D" id="2.60.370.10">
    <property type="entry name" value="Ctag/Cox11"/>
    <property type="match status" value="1"/>
</dbReference>
<evidence type="ECO:0000256" key="7">
    <source>
        <dbReference type="ARBA" id="ARBA00022989"/>
    </source>
</evidence>
<gene>
    <name evidence="11" type="primary">ctaG</name>
    <name evidence="12" type="ORF">CC99x_001020</name>
    <name evidence="11" type="ORF">CC99x_00492</name>
</gene>
<dbReference type="STRING" id="437022.CC99x_00492"/>
<keyword evidence="9 10" id="KW-0472">Membrane</keyword>
<evidence type="ECO:0000313" key="13">
    <source>
        <dbReference type="Proteomes" id="UP000051494"/>
    </source>
</evidence>
<dbReference type="GO" id="GO:0005507">
    <property type="term" value="F:copper ion binding"/>
    <property type="evidence" value="ECO:0007669"/>
    <property type="project" value="InterPro"/>
</dbReference>
<evidence type="ECO:0000256" key="2">
    <source>
        <dbReference type="ARBA" id="ARBA00004382"/>
    </source>
</evidence>
<keyword evidence="8" id="KW-0186">Copper</keyword>
<dbReference type="Proteomes" id="UP000051494">
    <property type="component" value="Unassembled WGS sequence"/>
</dbReference>
<comment type="caution">
    <text evidence="11">The sequence shown here is derived from an EMBL/GenBank/DDBJ whole genome shotgun (WGS) entry which is preliminary data.</text>
</comment>
<dbReference type="EMBL" id="LKHV01000002">
    <property type="protein sequence ID" value="KRG19480.1"/>
    <property type="molecule type" value="Genomic_DNA"/>
</dbReference>
<dbReference type="AlphaFoldDB" id="A0A0Q9YTZ1"/>
<keyword evidence="7 10" id="KW-1133">Transmembrane helix</keyword>
<comment type="function">
    <text evidence="1">Exerts its effect at some terminal stage of cytochrome c oxidase synthesis, probably by being involved in the insertion of the copper B into subunit I.</text>
</comment>
<evidence type="ECO:0000256" key="4">
    <source>
        <dbReference type="ARBA" id="ARBA00015384"/>
    </source>
</evidence>
<accession>A0A0Q9YTZ1</accession>
<reference evidence="12" key="3">
    <citation type="submission" date="2021-06" db="EMBL/GenBank/DDBJ databases">
        <title>Genomic Description and Analysis of Intracellular Bacteria, Candidatus Berkiella cookevillensis and Candidatus Berkiella aquae.</title>
        <authorList>
            <person name="Kidane D.T."/>
            <person name="Mehari Y.T."/>
            <person name="Rice F.C."/>
            <person name="Arivett B.A."/>
            <person name="Farone A.L."/>
            <person name="Berk S.G."/>
            <person name="Farone M.B."/>
        </authorList>
    </citation>
    <scope>NUCLEOTIDE SEQUENCE</scope>
    <source>
        <strain evidence="12">CC99</strain>
    </source>
</reference>
<dbReference type="SUPFAM" id="SSF110111">
    <property type="entry name" value="Ctag/Cox11"/>
    <property type="match status" value="1"/>
</dbReference>
<evidence type="ECO:0000256" key="5">
    <source>
        <dbReference type="ARBA" id="ARBA00022692"/>
    </source>
</evidence>
<dbReference type="PATRIC" id="fig|1590042.3.peg.509"/>
<evidence type="ECO:0000313" key="11">
    <source>
        <dbReference type="EMBL" id="KRG19480.1"/>
    </source>
</evidence>
<feature type="transmembrane region" description="Helical" evidence="10">
    <location>
        <begin position="12"/>
        <end position="34"/>
    </location>
</feature>
<dbReference type="InterPro" id="IPR023471">
    <property type="entry name" value="CtaG/Cox11_dom_sf"/>
</dbReference>
<keyword evidence="6" id="KW-0735">Signal-anchor</keyword>
<dbReference type="GO" id="GO:0005886">
    <property type="term" value="C:plasma membrane"/>
    <property type="evidence" value="ECO:0007669"/>
    <property type="project" value="UniProtKB-SubCell"/>
</dbReference>
<dbReference type="EMBL" id="LKHV02000001">
    <property type="protein sequence ID" value="MCS5707477.1"/>
    <property type="molecule type" value="Genomic_DNA"/>
</dbReference>
<evidence type="ECO:0000256" key="9">
    <source>
        <dbReference type="ARBA" id="ARBA00023136"/>
    </source>
</evidence>
<evidence type="ECO:0000256" key="6">
    <source>
        <dbReference type="ARBA" id="ARBA00022968"/>
    </source>
</evidence>
<sequence>MITKKLRKHLIIMAFAVIAMFAFCYALVPLYNVFCQVTGLNGKTTDKPQPLIRTVDQNRNVTIELLSMTNQNTAAEFEPGDKKFTLHPGEYVQTHFRVKNLTSRPMVVQAIPSVSPNIAANHIKKIECFCFQKQYLAANEEVELSLKFTIDPALSHKINQLSLAYTLFDITDKEEKNERG</sequence>
<dbReference type="RefSeq" id="WP_057623311.1">
    <property type="nucleotide sequence ID" value="NZ_LKHV02000001.1"/>
</dbReference>
<comment type="subcellular location">
    <subcellularLocation>
        <location evidence="2">Cell inner membrane</location>
        <topology evidence="2">Single-pass type II membrane protein</topology>
        <orientation evidence="2">Periplasmic side</orientation>
    </subcellularLocation>
</comment>
<reference evidence="12" key="2">
    <citation type="journal article" date="2016" name="Genome Announc.">
        <title>Draft Genome Sequences of Two Novel Amoeba-Resistant Intranuclear Bacteria, 'Candidatus Berkiella cookevillensis' and 'Candidatus Berkiella aquae'.</title>
        <authorList>
            <person name="Mehari Y.T."/>
            <person name="Arivett B.A."/>
            <person name="Farone A.L."/>
            <person name="Gunderson J.H."/>
            <person name="Farone M.B."/>
        </authorList>
    </citation>
    <scope>NUCLEOTIDE SEQUENCE</scope>
    <source>
        <strain evidence="12">CC99</strain>
    </source>
</reference>
<reference evidence="11" key="1">
    <citation type="submission" date="2015-09" db="EMBL/GenBank/DDBJ databases">
        <title>Draft Genome Sequences of Two Novel Amoeba-resistant Intranuclear Bacteria, Candidatus Berkiella cookevillensis and Candidatus Berkiella aquae.</title>
        <authorList>
            <person name="Mehari Y.T."/>
            <person name="Arivett B.A."/>
            <person name="Farone A.L."/>
            <person name="Gunderson J.H."/>
            <person name="Farone M.B."/>
        </authorList>
    </citation>
    <scope>NUCLEOTIDE SEQUENCE [LARGE SCALE GENOMIC DNA]</scope>
    <source>
        <strain evidence="11">CC99</strain>
    </source>
</reference>
<name>A0A0Q9YTZ1_9GAMM</name>
<keyword evidence="5 10" id="KW-0812">Transmembrane</keyword>
<evidence type="ECO:0000256" key="1">
    <source>
        <dbReference type="ARBA" id="ARBA00004007"/>
    </source>
</evidence>
<dbReference type="InterPro" id="IPR007533">
    <property type="entry name" value="Cyt_c_oxidase_assmbl_CtaG"/>
</dbReference>
<protein>
    <recommendedName>
        <fullName evidence="4">Cytochrome c oxidase assembly protein CtaG</fullName>
    </recommendedName>
</protein>